<feature type="compositionally biased region" description="Basic and acidic residues" evidence="1">
    <location>
        <begin position="203"/>
        <end position="223"/>
    </location>
</feature>
<proteinExistence type="predicted"/>
<protein>
    <submittedName>
        <fullName evidence="2">(apollo) hypothetical protein</fullName>
    </submittedName>
</protein>
<evidence type="ECO:0000313" key="3">
    <source>
        <dbReference type="Proteomes" id="UP000691718"/>
    </source>
</evidence>
<feature type="region of interest" description="Disordered" evidence="1">
    <location>
        <begin position="203"/>
        <end position="226"/>
    </location>
</feature>
<evidence type="ECO:0000256" key="1">
    <source>
        <dbReference type="SAM" id="MobiDB-lite"/>
    </source>
</evidence>
<gene>
    <name evidence="2" type="ORF">PAPOLLO_LOCUS27460</name>
</gene>
<comment type="caution">
    <text evidence="2">The sequence shown here is derived from an EMBL/GenBank/DDBJ whole genome shotgun (WGS) entry which is preliminary data.</text>
</comment>
<dbReference type="Proteomes" id="UP000691718">
    <property type="component" value="Unassembled WGS sequence"/>
</dbReference>
<organism evidence="2 3">
    <name type="scientific">Parnassius apollo</name>
    <name type="common">Apollo butterfly</name>
    <name type="synonym">Papilio apollo</name>
    <dbReference type="NCBI Taxonomy" id="110799"/>
    <lineage>
        <taxon>Eukaryota</taxon>
        <taxon>Metazoa</taxon>
        <taxon>Ecdysozoa</taxon>
        <taxon>Arthropoda</taxon>
        <taxon>Hexapoda</taxon>
        <taxon>Insecta</taxon>
        <taxon>Pterygota</taxon>
        <taxon>Neoptera</taxon>
        <taxon>Endopterygota</taxon>
        <taxon>Lepidoptera</taxon>
        <taxon>Glossata</taxon>
        <taxon>Ditrysia</taxon>
        <taxon>Papilionoidea</taxon>
        <taxon>Papilionidae</taxon>
        <taxon>Parnassiinae</taxon>
        <taxon>Parnassini</taxon>
        <taxon>Parnassius</taxon>
        <taxon>Parnassius</taxon>
    </lineage>
</organism>
<dbReference type="EMBL" id="CAJQZP010001665">
    <property type="protein sequence ID" value="CAG5058198.1"/>
    <property type="molecule type" value="Genomic_DNA"/>
</dbReference>
<accession>A0A8S3Y9L1</accession>
<name>A0A8S3Y9L1_PARAO</name>
<reference evidence="2" key="1">
    <citation type="submission" date="2021-04" db="EMBL/GenBank/DDBJ databases">
        <authorList>
            <person name="Tunstrom K."/>
        </authorList>
    </citation>
    <scope>NUCLEOTIDE SEQUENCE</scope>
</reference>
<dbReference type="AlphaFoldDB" id="A0A8S3Y9L1"/>
<sequence length="242" mass="26955">MEFFENAHVLKNKYVSKKETKTENRVKKQLKQMLYGYKKSDNELIRKSENVIDDFDSASVSSFSDLDLTSSDNGTTKATLDSSDLDSVSNLTEEGVDSSSKISFVEGISVNKDSSELIGIDDLISDNNSEKEESSDALEESNRSLLLSEDLSSLCSSVESESSSSNVFDVDGALASKIHERLKNIKNDPEDKLKRKCTENTIVTEDKQGSGDEHLQSTKDKHEVQRKRSKKLVILQKVVQSL</sequence>
<evidence type="ECO:0000313" key="2">
    <source>
        <dbReference type="EMBL" id="CAG5058198.1"/>
    </source>
</evidence>
<keyword evidence="3" id="KW-1185">Reference proteome</keyword>
<dbReference type="OrthoDB" id="7515870at2759"/>